<dbReference type="CDD" id="cd00200">
    <property type="entry name" value="WD40"/>
    <property type="match status" value="1"/>
</dbReference>
<keyword evidence="2" id="KW-0677">Repeat</keyword>
<dbReference type="EMBL" id="KQ971343">
    <property type="protein sequence ID" value="EFA03258.1"/>
    <property type="molecule type" value="Genomic_DNA"/>
</dbReference>
<dbReference type="PANTHER" id="PTHR19857">
    <property type="entry name" value="MITOCHONDRIAL DIVISION PROTEIN 1-RELATED"/>
    <property type="match status" value="1"/>
</dbReference>
<dbReference type="Gene3D" id="2.130.10.10">
    <property type="entry name" value="YVTN repeat-like/Quinoprotein amine dehydrogenase"/>
    <property type="match status" value="1"/>
</dbReference>
<organism evidence="4 5">
    <name type="scientific">Tribolium castaneum</name>
    <name type="common">Red flour beetle</name>
    <dbReference type="NCBI Taxonomy" id="7070"/>
    <lineage>
        <taxon>Eukaryota</taxon>
        <taxon>Metazoa</taxon>
        <taxon>Ecdysozoa</taxon>
        <taxon>Arthropoda</taxon>
        <taxon>Hexapoda</taxon>
        <taxon>Insecta</taxon>
        <taxon>Pterygota</taxon>
        <taxon>Neoptera</taxon>
        <taxon>Endopterygota</taxon>
        <taxon>Coleoptera</taxon>
        <taxon>Polyphaga</taxon>
        <taxon>Cucujiformia</taxon>
        <taxon>Tenebrionidae</taxon>
        <taxon>Tenebrionidae incertae sedis</taxon>
        <taxon>Tribolium</taxon>
    </lineage>
</organism>
<dbReference type="InterPro" id="IPR019775">
    <property type="entry name" value="WD40_repeat_CS"/>
</dbReference>
<dbReference type="InterPro" id="IPR015943">
    <property type="entry name" value="WD40/YVTN_repeat-like_dom_sf"/>
</dbReference>
<sequence>MEEDDVEVIYLDEDEDFAEEVPDEDMFSEEPEDDEDFSKTTFAKHSKSVFCGDLSKNSELAATGGEDDFAYLWSTQTGDVKLTCTGHKDSVIAVCFNHDNKLLATGDMSGLIQVWNVQDSKLIWCYESDDLEWLSWHTFANVLIAGTQSGEVYVWQIPQGNCHVLTSHGSSCTCGKLLPDGKQILAGYADGLVKLWDIKSGTVKWQVADQSKGNVTSIEIDSSGTLCSVAPSSSLINISNGKSLGALLVEGETDIEAHIFSSELNLLVTGSLSGQVCVWDVAKHVIRHQARLDSGITVLKLGSNGTVFIGSTRGPVYLCDVRTGSYLHTLKGHKANVLSLCLALDGGSVLTTSDDKTAKIFLINEIVNKSG</sequence>
<dbReference type="InterPro" id="IPR036322">
    <property type="entry name" value="WD40_repeat_dom_sf"/>
</dbReference>
<dbReference type="Pfam" id="PF17005">
    <property type="entry name" value="WD40_like"/>
    <property type="match status" value="1"/>
</dbReference>
<protein>
    <submittedName>
        <fullName evidence="4">Protein will die slowly-like Protein</fullName>
    </submittedName>
</protein>
<gene>
    <name evidence="4" type="primary">AUGUSTUS-3.0.2_13192</name>
    <name evidence="4" type="ORF">TcasGA2_TC013192</name>
</gene>
<dbReference type="OMA" id="SIWDYSK"/>
<evidence type="ECO:0000256" key="2">
    <source>
        <dbReference type="ARBA" id="ARBA00022737"/>
    </source>
</evidence>
<feature type="repeat" description="WD" evidence="3">
    <location>
        <begin position="165"/>
        <end position="206"/>
    </location>
</feature>
<dbReference type="PANTHER" id="PTHR19857:SF8">
    <property type="entry name" value="ANGIO-ASSOCIATED MIGRATORY CELL PROTEIN"/>
    <property type="match status" value="1"/>
</dbReference>
<keyword evidence="5" id="KW-1185">Reference proteome</keyword>
<dbReference type="PROSITE" id="PS00678">
    <property type="entry name" value="WD_REPEATS_1"/>
    <property type="match status" value="1"/>
</dbReference>
<feature type="repeat" description="WD" evidence="3">
    <location>
        <begin position="42"/>
        <end position="83"/>
    </location>
</feature>
<dbReference type="PhylomeDB" id="D6WN00"/>
<dbReference type="SMART" id="SM00320">
    <property type="entry name" value="WD40"/>
    <property type="match status" value="6"/>
</dbReference>
<dbReference type="InParanoid" id="D6WN00"/>
<dbReference type="InterPro" id="IPR001680">
    <property type="entry name" value="WD40_rpt"/>
</dbReference>
<evidence type="ECO:0000256" key="3">
    <source>
        <dbReference type="PROSITE-ProRule" id="PRU00221"/>
    </source>
</evidence>
<dbReference type="InterPro" id="IPR051179">
    <property type="entry name" value="WD_repeat_multifunction"/>
</dbReference>
<evidence type="ECO:0000313" key="4">
    <source>
        <dbReference type="EMBL" id="EFA03258.1"/>
    </source>
</evidence>
<dbReference type="PROSITE" id="PS50294">
    <property type="entry name" value="WD_REPEATS_REGION"/>
    <property type="match status" value="2"/>
</dbReference>
<evidence type="ECO:0000313" key="5">
    <source>
        <dbReference type="Proteomes" id="UP000007266"/>
    </source>
</evidence>
<dbReference type="AlphaFoldDB" id="D6WN00"/>
<dbReference type="Proteomes" id="UP000007266">
    <property type="component" value="Linkage group 5"/>
</dbReference>
<dbReference type="STRING" id="7070.D6WN00"/>
<accession>D6WN00</accession>
<evidence type="ECO:0000256" key="1">
    <source>
        <dbReference type="ARBA" id="ARBA00022574"/>
    </source>
</evidence>
<dbReference type="OrthoDB" id="10261640at2759"/>
<keyword evidence="1 3" id="KW-0853">WD repeat</keyword>
<dbReference type="InterPro" id="IPR031544">
    <property type="entry name" value="WD40-like"/>
</dbReference>
<dbReference type="FunCoup" id="D6WN00">
    <property type="interactions" value="1728"/>
</dbReference>
<dbReference type="PROSITE" id="PS50082">
    <property type="entry name" value="WD_REPEATS_2"/>
    <property type="match status" value="3"/>
</dbReference>
<reference evidence="4 5" key="2">
    <citation type="journal article" date="2010" name="Nucleic Acids Res.">
        <title>BeetleBase in 2010: revisions to provide comprehensive genomic information for Tribolium castaneum.</title>
        <authorList>
            <person name="Kim H.S."/>
            <person name="Murphy T."/>
            <person name="Xia J."/>
            <person name="Caragea D."/>
            <person name="Park Y."/>
            <person name="Beeman R.W."/>
            <person name="Lorenzen M.D."/>
            <person name="Butcher S."/>
            <person name="Manak J.R."/>
            <person name="Brown S.J."/>
        </authorList>
    </citation>
    <scope>GENOME REANNOTATION</scope>
    <source>
        <strain evidence="4 5">Georgia GA2</strain>
    </source>
</reference>
<reference evidence="4 5" key="1">
    <citation type="journal article" date="2008" name="Nature">
        <title>The genome of the model beetle and pest Tribolium castaneum.</title>
        <authorList>
            <consortium name="Tribolium Genome Sequencing Consortium"/>
            <person name="Richards S."/>
            <person name="Gibbs R.A."/>
            <person name="Weinstock G.M."/>
            <person name="Brown S.J."/>
            <person name="Denell R."/>
            <person name="Beeman R.W."/>
            <person name="Gibbs R."/>
            <person name="Beeman R.W."/>
            <person name="Brown S.J."/>
            <person name="Bucher G."/>
            <person name="Friedrich M."/>
            <person name="Grimmelikhuijzen C.J."/>
            <person name="Klingler M."/>
            <person name="Lorenzen M."/>
            <person name="Richards S."/>
            <person name="Roth S."/>
            <person name="Schroder R."/>
            <person name="Tautz D."/>
            <person name="Zdobnov E.M."/>
            <person name="Muzny D."/>
            <person name="Gibbs R.A."/>
            <person name="Weinstock G.M."/>
            <person name="Attaway T."/>
            <person name="Bell S."/>
            <person name="Buhay C.J."/>
            <person name="Chandrabose M.N."/>
            <person name="Chavez D."/>
            <person name="Clerk-Blankenburg K.P."/>
            <person name="Cree A."/>
            <person name="Dao M."/>
            <person name="Davis C."/>
            <person name="Chacko J."/>
            <person name="Dinh H."/>
            <person name="Dugan-Rocha S."/>
            <person name="Fowler G."/>
            <person name="Garner T.T."/>
            <person name="Garnes J."/>
            <person name="Gnirke A."/>
            <person name="Hawes A."/>
            <person name="Hernandez J."/>
            <person name="Hines S."/>
            <person name="Holder M."/>
            <person name="Hume J."/>
            <person name="Jhangiani S.N."/>
            <person name="Joshi V."/>
            <person name="Khan Z.M."/>
            <person name="Jackson L."/>
            <person name="Kovar C."/>
            <person name="Kowis A."/>
            <person name="Lee S."/>
            <person name="Lewis L.R."/>
            <person name="Margolis J."/>
            <person name="Morgan M."/>
            <person name="Nazareth L.V."/>
            <person name="Nguyen N."/>
            <person name="Okwuonu G."/>
            <person name="Parker D."/>
            <person name="Richards S."/>
            <person name="Ruiz S.J."/>
            <person name="Santibanez J."/>
            <person name="Savard J."/>
            <person name="Scherer S.E."/>
            <person name="Schneider B."/>
            <person name="Sodergren E."/>
            <person name="Tautz D."/>
            <person name="Vattahil S."/>
            <person name="Villasana D."/>
            <person name="White C.S."/>
            <person name="Wright R."/>
            <person name="Park Y."/>
            <person name="Beeman R.W."/>
            <person name="Lord J."/>
            <person name="Oppert B."/>
            <person name="Lorenzen M."/>
            <person name="Brown S."/>
            <person name="Wang L."/>
            <person name="Savard J."/>
            <person name="Tautz D."/>
            <person name="Richards S."/>
            <person name="Weinstock G."/>
            <person name="Gibbs R.A."/>
            <person name="Liu Y."/>
            <person name="Worley K."/>
            <person name="Weinstock G."/>
            <person name="Elsik C.G."/>
            <person name="Reese J.T."/>
            <person name="Elhaik E."/>
            <person name="Landan G."/>
            <person name="Graur D."/>
            <person name="Arensburger P."/>
            <person name="Atkinson P."/>
            <person name="Beeman R.W."/>
            <person name="Beidler J."/>
            <person name="Brown S.J."/>
            <person name="Demuth J.P."/>
            <person name="Drury D.W."/>
            <person name="Du Y.Z."/>
            <person name="Fujiwara H."/>
            <person name="Lorenzen M."/>
            <person name="Maselli V."/>
            <person name="Osanai M."/>
            <person name="Park Y."/>
            <person name="Robertson H.M."/>
            <person name="Tu Z."/>
            <person name="Wang J.J."/>
            <person name="Wang S."/>
            <person name="Richards S."/>
            <person name="Song H."/>
            <person name="Zhang L."/>
            <person name="Sodergren E."/>
            <person name="Werner D."/>
            <person name="Stanke M."/>
            <person name="Morgenstern B."/>
            <person name="Solovyev V."/>
            <person name="Kosarev P."/>
            <person name="Brown G."/>
            <person name="Chen H.C."/>
            <person name="Ermolaeva O."/>
            <person name="Hlavina W."/>
            <person name="Kapustin Y."/>
            <person name="Kiryutin B."/>
            <person name="Kitts P."/>
            <person name="Maglott D."/>
            <person name="Pruitt K."/>
            <person name="Sapojnikov V."/>
            <person name="Souvorov A."/>
            <person name="Mackey A.J."/>
            <person name="Waterhouse R.M."/>
            <person name="Wyder S."/>
            <person name="Zdobnov E.M."/>
            <person name="Zdobnov E.M."/>
            <person name="Wyder S."/>
            <person name="Kriventseva E.V."/>
            <person name="Kadowaki T."/>
            <person name="Bork P."/>
            <person name="Aranda M."/>
            <person name="Bao R."/>
            <person name="Beermann A."/>
            <person name="Berns N."/>
            <person name="Bolognesi R."/>
            <person name="Bonneton F."/>
            <person name="Bopp D."/>
            <person name="Brown S.J."/>
            <person name="Bucher G."/>
            <person name="Butts T."/>
            <person name="Chaumot A."/>
            <person name="Denell R.E."/>
            <person name="Ferrier D.E."/>
            <person name="Friedrich M."/>
            <person name="Gordon C.M."/>
            <person name="Jindra M."/>
            <person name="Klingler M."/>
            <person name="Lan Q."/>
            <person name="Lattorff H.M."/>
            <person name="Laudet V."/>
            <person name="von Levetsow C."/>
            <person name="Liu Z."/>
            <person name="Lutz R."/>
            <person name="Lynch J.A."/>
            <person name="da Fonseca R.N."/>
            <person name="Posnien N."/>
            <person name="Reuter R."/>
            <person name="Roth S."/>
            <person name="Savard J."/>
            <person name="Schinko J.B."/>
            <person name="Schmitt C."/>
            <person name="Schoppmeier M."/>
            <person name="Schroder R."/>
            <person name="Shippy T.D."/>
            <person name="Simonnet F."/>
            <person name="Marques-Souza H."/>
            <person name="Tautz D."/>
            <person name="Tomoyasu Y."/>
            <person name="Trauner J."/>
            <person name="Van der Zee M."/>
            <person name="Vervoort M."/>
            <person name="Wittkopp N."/>
            <person name="Wimmer E.A."/>
            <person name="Yang X."/>
            <person name="Jones A.K."/>
            <person name="Sattelle D.B."/>
            <person name="Ebert P.R."/>
            <person name="Nelson D."/>
            <person name="Scott J.G."/>
            <person name="Beeman R.W."/>
            <person name="Muthukrishnan S."/>
            <person name="Kramer K.J."/>
            <person name="Arakane Y."/>
            <person name="Beeman R.W."/>
            <person name="Zhu Q."/>
            <person name="Hogenkamp D."/>
            <person name="Dixit R."/>
            <person name="Oppert B."/>
            <person name="Jiang H."/>
            <person name="Zou Z."/>
            <person name="Marshall J."/>
            <person name="Elpidina E."/>
            <person name="Vinokurov K."/>
            <person name="Oppert C."/>
            <person name="Zou Z."/>
            <person name="Evans J."/>
            <person name="Lu Z."/>
            <person name="Zhao P."/>
            <person name="Sumathipala N."/>
            <person name="Altincicek B."/>
            <person name="Vilcinskas A."/>
            <person name="Williams M."/>
            <person name="Hultmark D."/>
            <person name="Hetru C."/>
            <person name="Jiang H."/>
            <person name="Grimmelikhuijzen C.J."/>
            <person name="Hauser F."/>
            <person name="Cazzamali G."/>
            <person name="Williamson M."/>
            <person name="Park Y."/>
            <person name="Li B."/>
            <person name="Tanaka Y."/>
            <person name="Predel R."/>
            <person name="Neupert S."/>
            <person name="Schachtner J."/>
            <person name="Verleyen P."/>
            <person name="Raible F."/>
            <person name="Bork P."/>
            <person name="Friedrich M."/>
            <person name="Walden K.K."/>
            <person name="Robertson H.M."/>
            <person name="Angeli S."/>
            <person name="Foret S."/>
            <person name="Bucher G."/>
            <person name="Schuetz S."/>
            <person name="Maleszka R."/>
            <person name="Wimmer E.A."/>
            <person name="Beeman R.W."/>
            <person name="Lorenzen M."/>
            <person name="Tomoyasu Y."/>
            <person name="Miller S.C."/>
            <person name="Grossmann D."/>
            <person name="Bucher G."/>
        </authorList>
    </citation>
    <scope>NUCLEOTIDE SEQUENCE [LARGE SCALE GENOMIC DNA]</scope>
    <source>
        <strain evidence="4 5">Georgia GA2</strain>
    </source>
</reference>
<feature type="repeat" description="WD" evidence="3">
    <location>
        <begin position="84"/>
        <end position="125"/>
    </location>
</feature>
<dbReference type="eggNOG" id="KOG0296">
    <property type="taxonomic scope" value="Eukaryota"/>
</dbReference>
<dbReference type="HOGENOM" id="CLU_000288_57_9_1"/>
<dbReference type="KEGG" id="tca:658358"/>
<proteinExistence type="predicted"/>
<dbReference type="SUPFAM" id="SSF50978">
    <property type="entry name" value="WD40 repeat-like"/>
    <property type="match status" value="1"/>
</dbReference>
<name>D6WN00_TRICA</name>